<keyword evidence="8" id="KW-0808">Transferase</keyword>
<feature type="domain" description="Ketosynthase family 3 (KS3)" evidence="10">
    <location>
        <begin position="3"/>
        <end position="438"/>
    </location>
</feature>
<feature type="compositionally biased region" description="Basic and acidic residues" evidence="9">
    <location>
        <begin position="2168"/>
        <end position="2193"/>
    </location>
</feature>
<dbReference type="Gene3D" id="3.30.70.250">
    <property type="entry name" value="Malonyl-CoA ACP transacylase, ACP-binding"/>
    <property type="match status" value="1"/>
</dbReference>
<evidence type="ECO:0000256" key="3">
    <source>
        <dbReference type="ARBA" id="ARBA00022516"/>
    </source>
</evidence>
<keyword evidence="6" id="KW-0275">Fatty acid biosynthesis</keyword>
<evidence type="ECO:0000256" key="1">
    <source>
        <dbReference type="ARBA" id="ARBA00005194"/>
    </source>
</evidence>
<reference evidence="11 12" key="1">
    <citation type="submission" date="2018-03" db="EMBL/GenBank/DDBJ databases">
        <title>Actinopolyspora mortivallis from Sahara, screening for active biomolecules.</title>
        <authorList>
            <person name="Selama O."/>
            <person name="Wellington E.M.H."/>
            <person name="Hacene H."/>
        </authorList>
    </citation>
    <scope>NUCLEOTIDE SEQUENCE [LARGE SCALE GENOMIC DNA]</scope>
    <source>
        <strain evidence="11 12">M5A</strain>
    </source>
</reference>
<dbReference type="GO" id="GO:0016746">
    <property type="term" value="F:acyltransferase activity"/>
    <property type="evidence" value="ECO:0007669"/>
    <property type="project" value="InterPro"/>
</dbReference>
<dbReference type="GO" id="GO:0019171">
    <property type="term" value="F:(3R)-hydroxyacyl-[acyl-carrier-protein] dehydratase activity"/>
    <property type="evidence" value="ECO:0007669"/>
    <property type="project" value="InterPro"/>
</dbReference>
<evidence type="ECO:0000256" key="6">
    <source>
        <dbReference type="ARBA" id="ARBA00023160"/>
    </source>
</evidence>
<dbReference type="InterPro" id="IPR010083">
    <property type="entry name" value="FabA"/>
</dbReference>
<keyword evidence="7" id="KW-0456">Lyase</keyword>
<evidence type="ECO:0000256" key="5">
    <source>
        <dbReference type="ARBA" id="ARBA00023098"/>
    </source>
</evidence>
<dbReference type="GO" id="GO:0005737">
    <property type="term" value="C:cytoplasm"/>
    <property type="evidence" value="ECO:0007669"/>
    <property type="project" value="InterPro"/>
</dbReference>
<dbReference type="InterPro" id="IPR001227">
    <property type="entry name" value="Ac_transferase_dom_sf"/>
</dbReference>
<dbReference type="PANTHER" id="PTHR43074">
    <property type="entry name" value="OMEGA-3 POLYUNSATURATED FATTY ACID SYNTHASE PFAB-RELATED"/>
    <property type="match status" value="1"/>
</dbReference>
<comment type="similarity">
    <text evidence="2">Belongs to the thioester dehydratase family. FabA subfamily.</text>
</comment>
<dbReference type="UniPathway" id="UPA00094"/>
<feature type="compositionally biased region" description="Polar residues" evidence="9">
    <location>
        <begin position="1312"/>
        <end position="1327"/>
    </location>
</feature>
<dbReference type="InterPro" id="IPR013114">
    <property type="entry name" value="FabA_FabZ"/>
</dbReference>
<dbReference type="CDD" id="cd00833">
    <property type="entry name" value="PKS"/>
    <property type="match status" value="1"/>
</dbReference>
<dbReference type="Gene3D" id="3.10.129.10">
    <property type="entry name" value="Hotdog Thioesterase"/>
    <property type="match status" value="4"/>
</dbReference>
<dbReference type="SMART" id="SM00825">
    <property type="entry name" value="PKS_KS"/>
    <property type="match status" value="1"/>
</dbReference>
<keyword evidence="3" id="KW-0444">Lipid biosynthesis</keyword>
<comment type="pathway">
    <text evidence="1">Lipid metabolism; fatty acid biosynthesis.</text>
</comment>
<dbReference type="SUPFAM" id="SSF54637">
    <property type="entry name" value="Thioesterase/thiol ester dehydrase-isomerase"/>
    <property type="match status" value="4"/>
</dbReference>
<dbReference type="EMBL" id="PVSR01000013">
    <property type="protein sequence ID" value="PRW63503.1"/>
    <property type="molecule type" value="Genomic_DNA"/>
</dbReference>
<feature type="region of interest" description="Disordered" evidence="9">
    <location>
        <begin position="770"/>
        <end position="792"/>
    </location>
</feature>
<dbReference type="SUPFAM" id="SSF52151">
    <property type="entry name" value="FabD/lysophospholipase-like"/>
    <property type="match status" value="1"/>
</dbReference>
<name>A0A2T0GWV0_ACTMO</name>
<keyword evidence="5" id="KW-0443">Lipid metabolism</keyword>
<dbReference type="Pfam" id="PF07977">
    <property type="entry name" value="FabA"/>
    <property type="match status" value="4"/>
</dbReference>
<feature type="region of interest" description="Disordered" evidence="9">
    <location>
        <begin position="2162"/>
        <end position="2193"/>
    </location>
</feature>
<dbReference type="InParanoid" id="A0A2T0GWV0"/>
<dbReference type="InterPro" id="IPR052568">
    <property type="entry name" value="PKS-FAS_Synthase"/>
</dbReference>
<evidence type="ECO:0000313" key="12">
    <source>
        <dbReference type="Proteomes" id="UP000239352"/>
    </source>
</evidence>
<dbReference type="PROSITE" id="PS52004">
    <property type="entry name" value="KS3_2"/>
    <property type="match status" value="1"/>
</dbReference>
<evidence type="ECO:0000259" key="10">
    <source>
        <dbReference type="PROSITE" id="PS52004"/>
    </source>
</evidence>
<keyword evidence="12" id="KW-1185">Reference proteome</keyword>
<evidence type="ECO:0000256" key="8">
    <source>
        <dbReference type="RuleBase" id="RU003694"/>
    </source>
</evidence>
<feature type="region of interest" description="Disordered" evidence="9">
    <location>
        <begin position="1312"/>
        <end position="1362"/>
    </location>
</feature>
<keyword evidence="4" id="KW-0276">Fatty acid metabolism</keyword>
<dbReference type="InterPro" id="IPR014030">
    <property type="entry name" value="Ketoacyl_synth_N"/>
</dbReference>
<evidence type="ECO:0000256" key="2">
    <source>
        <dbReference type="ARBA" id="ARBA00006714"/>
    </source>
</evidence>
<organism evidence="11 12">
    <name type="scientific">Actinopolyspora mortivallis</name>
    <dbReference type="NCBI Taxonomy" id="33906"/>
    <lineage>
        <taxon>Bacteria</taxon>
        <taxon>Bacillati</taxon>
        <taxon>Actinomycetota</taxon>
        <taxon>Actinomycetes</taxon>
        <taxon>Actinopolysporales</taxon>
        <taxon>Actinopolysporaceae</taxon>
        <taxon>Actinopolyspora</taxon>
    </lineage>
</organism>
<feature type="compositionally biased region" description="Basic and acidic residues" evidence="9">
    <location>
        <begin position="1341"/>
        <end position="1362"/>
    </location>
</feature>
<dbReference type="InterPro" id="IPR016035">
    <property type="entry name" value="Acyl_Trfase/lysoPLipase"/>
</dbReference>
<evidence type="ECO:0000256" key="4">
    <source>
        <dbReference type="ARBA" id="ARBA00022832"/>
    </source>
</evidence>
<evidence type="ECO:0000256" key="7">
    <source>
        <dbReference type="ARBA" id="ARBA00023239"/>
    </source>
</evidence>
<dbReference type="PANTHER" id="PTHR43074:SF1">
    <property type="entry name" value="BETA-KETOACYL SYNTHASE FAMILY PROTEIN-RELATED"/>
    <property type="match status" value="1"/>
</dbReference>
<dbReference type="Gene3D" id="3.40.366.10">
    <property type="entry name" value="Malonyl-Coenzyme A Acyl Carrier Protein, domain 2"/>
    <property type="match status" value="1"/>
</dbReference>
<dbReference type="InterPro" id="IPR016039">
    <property type="entry name" value="Thiolase-like"/>
</dbReference>
<dbReference type="InterPro" id="IPR029069">
    <property type="entry name" value="HotDog_dom_sf"/>
</dbReference>
<dbReference type="SUPFAM" id="SSF53901">
    <property type="entry name" value="Thiolase-like"/>
    <property type="match status" value="3"/>
</dbReference>
<proteinExistence type="inferred from homology"/>
<dbReference type="Gene3D" id="3.40.47.10">
    <property type="match status" value="2"/>
</dbReference>
<dbReference type="SMART" id="SM00827">
    <property type="entry name" value="PKS_AT"/>
    <property type="match status" value="1"/>
</dbReference>
<dbReference type="CDD" id="cd01287">
    <property type="entry name" value="FabA"/>
    <property type="match status" value="1"/>
</dbReference>
<comment type="similarity">
    <text evidence="8">Belongs to the thiolase-like superfamily. Beta-ketoacyl-ACP synthases family.</text>
</comment>
<gene>
    <name evidence="11" type="ORF">CEP50_09900</name>
</gene>
<dbReference type="Pfam" id="PF00109">
    <property type="entry name" value="ketoacyl-synt"/>
    <property type="match status" value="2"/>
</dbReference>
<dbReference type="Proteomes" id="UP000239352">
    <property type="component" value="Unassembled WGS sequence"/>
</dbReference>
<dbReference type="GO" id="GO:0006633">
    <property type="term" value="P:fatty acid biosynthetic process"/>
    <property type="evidence" value="ECO:0007669"/>
    <property type="project" value="UniProtKB-UniPathway"/>
</dbReference>
<protein>
    <submittedName>
        <fullName evidence="11">Beta keto-acyl synthase</fullName>
    </submittedName>
</protein>
<comment type="caution">
    <text evidence="11">The sequence shown here is derived from an EMBL/GenBank/DDBJ whole genome shotgun (WGS) entry which is preliminary data.</text>
</comment>
<evidence type="ECO:0000313" key="11">
    <source>
        <dbReference type="EMBL" id="PRW63503.1"/>
    </source>
</evidence>
<dbReference type="InterPro" id="IPR014031">
    <property type="entry name" value="Ketoacyl_synth_C"/>
</dbReference>
<dbReference type="InterPro" id="IPR020841">
    <property type="entry name" value="PKS_Beta-ketoAc_synthase_dom"/>
</dbReference>
<accession>A0A2T0GWV0</accession>
<dbReference type="RefSeq" id="WP_106113654.1">
    <property type="nucleotide sequence ID" value="NZ_PVSR01000013.1"/>
</dbReference>
<dbReference type="Pfam" id="PF02801">
    <property type="entry name" value="Ketoacyl-synt_C"/>
    <property type="match status" value="1"/>
</dbReference>
<dbReference type="InterPro" id="IPR014043">
    <property type="entry name" value="Acyl_transferase_dom"/>
</dbReference>
<evidence type="ECO:0000256" key="9">
    <source>
        <dbReference type="SAM" id="MobiDB-lite"/>
    </source>
</evidence>
<sequence length="2193" mass="238150">MSFEPVAIVGQGCVLPDATDPTALWENVREGRISLSPVPDDRWRVPKSSVLAPPDSPEAIDRVRTDIGGYVHGVDGLTDPTGLTLSPEELSPLDPVVHWVVHSARQALRGINTPELLARGGLISGNLSFPTSGLTRFAEGVWLHQQDRPFPGTLSTGFDNSTDPRNRFSSGMPVSVAAEVLGLRAGGFALDAACASSLYAIKLACDRLHDRSLDLVVAGGVSCADSLCIHLGFTALSALSPTGESRPFHRNANGLVPAEGAAFVALLRLSDALRMDLPVLGIVRGIGLSNNGRNTGLLEPGEKGQEHAMHQAYRQAEIPPESVTLLECHATGTPTGDSAEIRSASRVFADSTDLPVGSLKANIGHSLTTAGAAGLIKVLGAFTERILPLSPSAEDPVEPPRGSPVRVLQRNEEWSKHRRAGISAFGFGGCNAHLILDACPTSTDTTVAPSSPAPNATVAIVGVSVHTGSHSNTRDFRQALFTGTASAQAAEYYPVGLTGLRFPPHDLEQAHAQQTFLLEAAREAAEQSRLPSASTAVVAGMGCDPESARYATRVRAGALVDGADTGDPTDQGAAVREAFSPPLRPAGVLGTMPNVVANRLNVQLDLHGPSLTISAEEASGLVALESAARSLGAREIDAALVAAVDLSHEPVHTTAITALAPGTVPGDAAVVLILKRFEDARNEGDRVYAILDQESGSTENASLLVGDRPGDVEGTTAHFDPGSCFGRAHAASGLLSAAIATLALRHRAIPRHGAAADPWLGEHVATVNSSTVTGQHNRLRLRGPDRSRDTAAFTAHPSPLISVFSGNDRDSAQRALESGQESSEGPARLVIISQAGEDRTDQARRWLAEGGPRPWGIAFRERPVQGEVAFVFTNGAASYSGMGRELLLAFPDLLQHTEQQVGALTELTGWAYGQSESSVAGSLEALWSAAVLAHVHSGITRKLLGLRPNAVLGYSSGESAACIALGLWTNPRAVSEHIRSSQLFRNEILGEYRAVRQVWNRSGITGSAWKNYAVWCSPQILEEAVTSEPAAHLIAINSPTMCVLGGEAEACRRVLRNLDQYAAVPLDYDMAAHAPELSEVRDQWWRAHHWDTVAAPGLRCYSCGSTEPYTPTSDAIAQALTTQGTGPIDFPATVERAWSDGVRVFIEHGPKSTCTGWIRQTLGERDFLAVALDREDRDGTRQLADSTAELVAAGLEVDSHQLFERLGDTEQAPEKGKVISLRAHPAPVLLPEPFPPAVVMPTAPRLEPTTDAYSLPHGISGGNGSATTLTRLIQDQYQRAAAVHRAFLNEQATVHQRFLDGAAHASALHNQFDSPHKTTSSASTRFPDNSRARPASSSRRKPSDPAEHRVREAPHPQREPLFDREQLEYLSWGRVSALFGPQFLPQDEYPYQTRMPQPPMLLADRVLDIDAEPASLGTGSVSTETDVRTDSWYLDHTGHMPAGLLVEAGQADLLLISWLGIDLRTRGERVYRLLGCELTFHRRLPVPGETLRFDIHIDGHGEHDGIRLFFFRSDCWSGQERQLSVREGQAGFFTHEELEQAPGLMWDAVDEAPAPGSIAPPLVRCRDSHFDFEAVRAFAEGRPADCFGHGWERTRAHVRTPRVGDGKMLLLERVAEFDPGGGPWRGGYLRAETTIEPDEWFFAGHFKNDPCMPGTLMFEGCLQALSFYLSACGFTVSRDGWRFEPVPEQPYRLRCRGQVSPNNRKLSYEVFVAELSDGPYPTVFADVLCSVDGTKAFHGRRLGLRLVPDWPLSHWRHLEQPRVQETGQLVPLAELGGLRGHDETRAATVDGFRFGYAAMLAAAWGAPSEAFGPLYSGYDDGRTIPRLPGPPYHFISRVSEINASMGELREGSSIDAEYDVPDQAWYFEQNDTPTMPIAVLMEVALQPCGWLASYLGSVRCTVTEPVFRNLDGTATLHDEVLPTAETIRTHVEFLKLTGFGDTLIETFAIHCYADERLVLEGRTVFGFFPPESFENQVGIPDTEKPPGLDDPNNRDIDLTVHRNQRGEGPRLPGPMLGMLHRVTGFWSASEEGDSDRIRAEQRLRGDEWYFRAHFFQDPVQPGSLGVQAMTELLQYYVILQGVGTDLPDPRFEPIALGSEFTWTYRGQVVPTNRSVVIEAEIRNSGRDERGHHVRGRAWLWADGTCLYRADLGIRVVPGTSPTRRYRRFSSEDRSARITTRDGTPGDEHRPPKE</sequence>